<dbReference type="InterPro" id="IPR051455">
    <property type="entry name" value="Bact_solute-bind_prot3"/>
</dbReference>
<keyword evidence="3" id="KW-0732">Signal</keyword>
<reference evidence="6" key="1">
    <citation type="submission" date="2023-12" db="EMBL/GenBank/DDBJ databases">
        <title>Novel isolates from deep terrestrial aquifers shed light on the physiology and ecology of the class Limnochordia.</title>
        <authorList>
            <person name="Karnachuk O.V."/>
            <person name="Lukina A.P."/>
            <person name="Avakyan M.R."/>
            <person name="Kadnikov V."/>
            <person name="Begmatov S."/>
            <person name="Beletsky A.V."/>
            <person name="Mardanov A.V."/>
            <person name="Ravin N.V."/>
        </authorList>
    </citation>
    <scope>NUCLEOTIDE SEQUENCE [LARGE SCALE GENOMIC DNA]</scope>
    <source>
        <strain evidence="6">LN</strain>
    </source>
</reference>
<organism evidence="5 6">
    <name type="scientific">Geochorda subterranea</name>
    <dbReference type="NCBI Taxonomy" id="3109564"/>
    <lineage>
        <taxon>Bacteria</taxon>
        <taxon>Bacillati</taxon>
        <taxon>Bacillota</taxon>
        <taxon>Limnochordia</taxon>
        <taxon>Limnochordales</taxon>
        <taxon>Geochordaceae</taxon>
        <taxon>Geochorda</taxon>
    </lineage>
</organism>
<dbReference type="PANTHER" id="PTHR30085:SF7">
    <property type="entry name" value="AMINO-ACID ABC TRANSPORTER-BINDING PROTEIN YHDW-RELATED"/>
    <property type="match status" value="1"/>
</dbReference>
<evidence type="ECO:0000313" key="5">
    <source>
        <dbReference type="EMBL" id="WRP14498.1"/>
    </source>
</evidence>
<evidence type="ECO:0000259" key="4">
    <source>
        <dbReference type="SMART" id="SM00062"/>
    </source>
</evidence>
<keyword evidence="2" id="KW-0813">Transport</keyword>
<dbReference type="SUPFAM" id="SSF53850">
    <property type="entry name" value="Periplasmic binding protein-like II"/>
    <property type="match status" value="1"/>
</dbReference>
<dbReference type="CDD" id="cd13692">
    <property type="entry name" value="PBP2_BztA"/>
    <property type="match status" value="1"/>
</dbReference>
<comment type="similarity">
    <text evidence="1">Belongs to the bacterial solute-binding protein 3 family.</text>
</comment>
<dbReference type="Gene3D" id="3.40.190.10">
    <property type="entry name" value="Periplasmic binding protein-like II"/>
    <property type="match status" value="2"/>
</dbReference>
<name>A0ABZ1BPG0_9FIRM</name>
<protein>
    <submittedName>
        <fullName evidence="5">Amino acid ABC transporter substrate-binding protein</fullName>
    </submittedName>
</protein>
<evidence type="ECO:0000313" key="6">
    <source>
        <dbReference type="Proteomes" id="UP001333102"/>
    </source>
</evidence>
<evidence type="ECO:0000256" key="3">
    <source>
        <dbReference type="ARBA" id="ARBA00022729"/>
    </source>
</evidence>
<dbReference type="InterPro" id="IPR001638">
    <property type="entry name" value="Solute-binding_3/MltF_N"/>
</dbReference>
<keyword evidence="6" id="KW-1185">Reference proteome</keyword>
<dbReference type="SMART" id="SM00062">
    <property type="entry name" value="PBPb"/>
    <property type="match status" value="1"/>
</dbReference>
<accession>A0ABZ1BPG0</accession>
<dbReference type="Pfam" id="PF00497">
    <property type="entry name" value="SBP_bac_3"/>
    <property type="match status" value="1"/>
</dbReference>
<proteinExistence type="inferred from homology"/>
<feature type="domain" description="Solute-binding protein family 3/N-terminal" evidence="4">
    <location>
        <begin position="47"/>
        <end position="275"/>
    </location>
</feature>
<evidence type="ECO:0000256" key="2">
    <source>
        <dbReference type="ARBA" id="ARBA00022448"/>
    </source>
</evidence>
<dbReference type="EMBL" id="CP141614">
    <property type="protein sequence ID" value="WRP14498.1"/>
    <property type="molecule type" value="Genomic_DNA"/>
</dbReference>
<dbReference type="PANTHER" id="PTHR30085">
    <property type="entry name" value="AMINO ACID ABC TRANSPORTER PERMEASE"/>
    <property type="match status" value="1"/>
</dbReference>
<sequence length="348" mass="38157">MRASSTERMEVRPMRWLGRAVLLQVVVLVVAAAAYAGTLDRVVQRGRLVCGVNGGLPGFGYLEPDGTWSGFDVDYCRAIAAAVLGDPDAVEFVALTAAQRLPALQTGEVDVLLRNTTFTLLRDTDNRLNFAPPIFYDGQGFMVHRATGVVELEDLAGASICVQTGTTTELNLADAMRAHGIPYTPVVFEEIDTTYNAYEQGRCDAVTSDRSQLAARRSVLRNPDDHVILEATISKEPLAPVVAHGDDQWYDIVKWVVYATFFAEEIEITSGNVDAWMTTDNPEVRRLLGLEGGMGRALGLRDDWAVQVIKGVGNYGEIYDRNLTPLGLPRGLNRPYTQGGLLYAMPFR</sequence>
<gene>
    <name evidence="5" type="ORF">VLY81_13935</name>
</gene>
<evidence type="ECO:0000256" key="1">
    <source>
        <dbReference type="ARBA" id="ARBA00010333"/>
    </source>
</evidence>
<dbReference type="Proteomes" id="UP001333102">
    <property type="component" value="Chromosome"/>
</dbReference>